<dbReference type="SUPFAM" id="SSF116734">
    <property type="entry name" value="DNA methylase specificity domain"/>
    <property type="match status" value="1"/>
</dbReference>
<dbReference type="GO" id="GO:0009307">
    <property type="term" value="P:DNA restriction-modification system"/>
    <property type="evidence" value="ECO:0007669"/>
    <property type="project" value="UniProtKB-KW"/>
</dbReference>
<evidence type="ECO:0000256" key="2">
    <source>
        <dbReference type="ARBA" id="ARBA00022747"/>
    </source>
</evidence>
<dbReference type="SUPFAM" id="SSF53335">
    <property type="entry name" value="S-adenosyl-L-methionine-dependent methyltransferases"/>
    <property type="match status" value="1"/>
</dbReference>
<dbReference type="Gene3D" id="3.40.50.150">
    <property type="entry name" value="Vaccinia Virus protein VP39"/>
    <property type="match status" value="1"/>
</dbReference>
<feature type="domain" description="DNA methylase adenine-specific" evidence="5">
    <location>
        <begin position="120"/>
        <end position="359"/>
    </location>
</feature>
<protein>
    <submittedName>
        <fullName evidence="6">EcoKI restriction-modification system protein HsdS</fullName>
    </submittedName>
</protein>
<dbReference type="CDD" id="cd16961">
    <property type="entry name" value="RMtype1_S_TRD-CR_like"/>
    <property type="match status" value="1"/>
</dbReference>
<dbReference type="GO" id="GO:0008170">
    <property type="term" value="F:N-methyltransferase activity"/>
    <property type="evidence" value="ECO:0007669"/>
    <property type="project" value="InterPro"/>
</dbReference>
<proteinExistence type="inferred from homology"/>
<dbReference type="Pfam" id="PF02384">
    <property type="entry name" value="N6_Mtase"/>
    <property type="match status" value="1"/>
</dbReference>
<accession>A0A6N3FGA4</accession>
<dbReference type="InterPro" id="IPR044946">
    <property type="entry name" value="Restrct_endonuc_typeI_TRD_sf"/>
</dbReference>
<organism evidence="6">
    <name type="scientific">Veillonella ratti</name>
    <dbReference type="NCBI Taxonomy" id="103892"/>
    <lineage>
        <taxon>Bacteria</taxon>
        <taxon>Bacillati</taxon>
        <taxon>Bacillota</taxon>
        <taxon>Negativicutes</taxon>
        <taxon>Veillonellales</taxon>
        <taxon>Veillonellaceae</taxon>
        <taxon>Veillonella</taxon>
    </lineage>
</organism>
<keyword evidence="3" id="KW-0238">DNA-binding</keyword>
<evidence type="ECO:0000256" key="1">
    <source>
        <dbReference type="ARBA" id="ARBA00010923"/>
    </source>
</evidence>
<dbReference type="EMBL" id="CACRUX010000101">
    <property type="protein sequence ID" value="VYU51287.1"/>
    <property type="molecule type" value="Genomic_DNA"/>
</dbReference>
<feature type="domain" description="Type I restriction modification DNA specificity" evidence="4">
    <location>
        <begin position="444"/>
        <end position="604"/>
    </location>
</feature>
<dbReference type="Pfam" id="PF01420">
    <property type="entry name" value="Methylase_S"/>
    <property type="match status" value="1"/>
</dbReference>
<evidence type="ECO:0000259" key="5">
    <source>
        <dbReference type="Pfam" id="PF02384"/>
    </source>
</evidence>
<name>A0A6N3FGA4_9FIRM</name>
<dbReference type="RefSeq" id="WP_021842640.1">
    <property type="nucleotide sequence ID" value="NZ_CACRUX010000101.1"/>
</dbReference>
<dbReference type="PANTHER" id="PTHR42998:SF1">
    <property type="entry name" value="TYPE I RESTRICTION ENZYME HINDI METHYLASE SUBUNIT"/>
    <property type="match status" value="1"/>
</dbReference>
<dbReference type="AlphaFoldDB" id="A0A6N3FGA4"/>
<evidence type="ECO:0000256" key="3">
    <source>
        <dbReference type="ARBA" id="ARBA00023125"/>
    </source>
</evidence>
<dbReference type="InterPro" id="IPR003356">
    <property type="entry name" value="DNA_methylase_A-5"/>
</dbReference>
<dbReference type="InterPro" id="IPR000055">
    <property type="entry name" value="Restrct_endonuc_typeI_TRD"/>
</dbReference>
<dbReference type="GO" id="GO:0003677">
    <property type="term" value="F:DNA binding"/>
    <property type="evidence" value="ECO:0007669"/>
    <property type="project" value="UniProtKB-KW"/>
</dbReference>
<dbReference type="InterPro" id="IPR029063">
    <property type="entry name" value="SAM-dependent_MTases_sf"/>
</dbReference>
<dbReference type="Gene3D" id="3.90.220.20">
    <property type="entry name" value="DNA methylase specificity domains"/>
    <property type="match status" value="1"/>
</dbReference>
<evidence type="ECO:0000313" key="6">
    <source>
        <dbReference type="EMBL" id="VYU51287.1"/>
    </source>
</evidence>
<evidence type="ECO:0000259" key="4">
    <source>
        <dbReference type="Pfam" id="PF01420"/>
    </source>
</evidence>
<keyword evidence="2" id="KW-0680">Restriction system</keyword>
<comment type="similarity">
    <text evidence="1">Belongs to the type-I restriction system S methylase family.</text>
</comment>
<dbReference type="InterPro" id="IPR052916">
    <property type="entry name" value="Type-I_RE_MTase_Subunit"/>
</dbReference>
<reference evidence="6" key="1">
    <citation type="submission" date="2019-11" db="EMBL/GenBank/DDBJ databases">
        <authorList>
            <person name="Feng L."/>
        </authorList>
    </citation>
    <scope>NUCLEOTIDE SEQUENCE</scope>
    <source>
        <strain evidence="6">VrattiLFYP33</strain>
    </source>
</reference>
<sequence>MLGYSIGMLKEFSEDVLEKFVGKVASVFEYYYYDSDDDLPLIPFKDSILFATLMFTMKRHRLTESEAEDYIAKEVKLPSIKKDYIDLRQYYPNVLPPLEPCKTEELFAYILLAEPIIRSKSEYNVGRSINRLFVELLRGQESVYDWGFAQGQFLIQSLLKNSSKPQVSGIEVKESNYVVTKIRMCMVGEAADLQLGNLFIEKQANSEGAAAVICPPRKNPLTEIQYRGYYLQSSLAELFYSSSDRAMHNGEWPYVLKALDSLQPGGKLMALTSTEAASDKLYRAIRRKLLEEGLVESVILLSNRLIPGNKKAAILWIFSKKDNRYVRMINAGEIRTKREPVYYLSDENIKQIADLYRYGEKYTGTMTDDETVIEDIVRDVAVEDLLKAPMSHRRHHRFDDEEIVNVWNLGRDEGPQCDLAPDRYTNRNATATTDTEELFKGPSYFLGDVCKIRRGADEKVDESDTADTGDLAKYITPKHLNNRTIDVLKMPSLTTVTVTGNRKPLKTNTIIMSKSAPFKFGFIDDLKGRNVYCSGNTYKLTVDENEINSIYLFMYLTSDLAKEQLTRISENMNPSSRTKTISITDLGEVQIPIVPRDEQEMLAKEFLKMAAEEENIQRQLDTISEGKKALIENAMAKAEQENK</sequence>
<dbReference type="PANTHER" id="PTHR42998">
    <property type="entry name" value="TYPE I RESTRICTION ENZYME HINDVIIP M PROTEIN-RELATED"/>
    <property type="match status" value="1"/>
</dbReference>
<gene>
    <name evidence="6" type="ORF">VRLFYP33_02317</name>
</gene>